<protein>
    <submittedName>
        <fullName evidence="1">16496_t:CDS:1</fullName>
    </submittedName>
</protein>
<dbReference type="Proteomes" id="UP000789901">
    <property type="component" value="Unassembled WGS sequence"/>
</dbReference>
<name>A0ABN7W9R6_GIGMA</name>
<evidence type="ECO:0000313" key="1">
    <source>
        <dbReference type="EMBL" id="CAG8822578.1"/>
    </source>
</evidence>
<sequence>DNFVEKEGNMFEEIAADEDEVLVENKRSLLEENDMVVLENSEKEMKYN</sequence>
<reference evidence="1 2" key="1">
    <citation type="submission" date="2021-06" db="EMBL/GenBank/DDBJ databases">
        <authorList>
            <person name="Kallberg Y."/>
            <person name="Tangrot J."/>
            <person name="Rosling A."/>
        </authorList>
    </citation>
    <scope>NUCLEOTIDE SEQUENCE [LARGE SCALE GENOMIC DNA]</scope>
    <source>
        <strain evidence="1 2">120-4 pot B 10/14</strain>
    </source>
</reference>
<evidence type="ECO:0000313" key="2">
    <source>
        <dbReference type="Proteomes" id="UP000789901"/>
    </source>
</evidence>
<gene>
    <name evidence="1" type="ORF">GMARGA_LOCUS28131</name>
</gene>
<keyword evidence="2" id="KW-1185">Reference proteome</keyword>
<dbReference type="EMBL" id="CAJVQB010035464">
    <property type="protein sequence ID" value="CAG8822578.1"/>
    <property type="molecule type" value="Genomic_DNA"/>
</dbReference>
<organism evidence="1 2">
    <name type="scientific">Gigaspora margarita</name>
    <dbReference type="NCBI Taxonomy" id="4874"/>
    <lineage>
        <taxon>Eukaryota</taxon>
        <taxon>Fungi</taxon>
        <taxon>Fungi incertae sedis</taxon>
        <taxon>Mucoromycota</taxon>
        <taxon>Glomeromycotina</taxon>
        <taxon>Glomeromycetes</taxon>
        <taxon>Diversisporales</taxon>
        <taxon>Gigasporaceae</taxon>
        <taxon>Gigaspora</taxon>
    </lineage>
</organism>
<comment type="caution">
    <text evidence="1">The sequence shown here is derived from an EMBL/GenBank/DDBJ whole genome shotgun (WGS) entry which is preliminary data.</text>
</comment>
<proteinExistence type="predicted"/>
<feature type="non-terminal residue" evidence="1">
    <location>
        <position position="1"/>
    </location>
</feature>
<accession>A0ABN7W9R6</accession>